<keyword evidence="9" id="KW-1185">Reference proteome</keyword>
<evidence type="ECO:0000256" key="3">
    <source>
        <dbReference type="ARBA" id="ARBA00022692"/>
    </source>
</evidence>
<organism evidence="8 9">
    <name type="scientific">Kipferlia bialata</name>
    <dbReference type="NCBI Taxonomy" id="797122"/>
    <lineage>
        <taxon>Eukaryota</taxon>
        <taxon>Metamonada</taxon>
        <taxon>Carpediemonas-like organisms</taxon>
        <taxon>Kipferlia</taxon>
    </lineage>
</organism>
<keyword evidence="2" id="KW-0813">Transport</keyword>
<keyword evidence="4 7" id="KW-1133">Transmembrane helix</keyword>
<reference evidence="8 9" key="1">
    <citation type="journal article" date="2018" name="PLoS ONE">
        <title>The draft genome of Kipferlia bialata reveals reductive genome evolution in fornicate parasites.</title>
        <authorList>
            <person name="Tanifuji G."/>
            <person name="Takabayashi S."/>
            <person name="Kume K."/>
            <person name="Takagi M."/>
            <person name="Nakayama T."/>
            <person name="Kamikawa R."/>
            <person name="Inagaki Y."/>
            <person name="Hashimoto T."/>
        </authorList>
    </citation>
    <scope>NUCLEOTIDE SEQUENCE [LARGE SCALE GENOMIC DNA]</scope>
    <source>
        <strain evidence="8">NY0173</strain>
    </source>
</reference>
<dbReference type="Gene3D" id="1.20.1250.20">
    <property type="entry name" value="MFS general substrate transporter like domains"/>
    <property type="match status" value="1"/>
</dbReference>
<name>A0A9K3GM42_9EUKA</name>
<evidence type="ECO:0000256" key="6">
    <source>
        <dbReference type="SAM" id="MobiDB-lite"/>
    </source>
</evidence>
<comment type="caution">
    <text evidence="8">The sequence shown here is derived from an EMBL/GenBank/DDBJ whole genome shotgun (WGS) entry which is preliminary data.</text>
</comment>
<feature type="region of interest" description="Disordered" evidence="6">
    <location>
        <begin position="262"/>
        <end position="286"/>
    </location>
</feature>
<evidence type="ECO:0000256" key="4">
    <source>
        <dbReference type="ARBA" id="ARBA00022989"/>
    </source>
</evidence>
<comment type="subcellular location">
    <subcellularLocation>
        <location evidence="1">Membrane</location>
        <topology evidence="1">Multi-pass membrane protein</topology>
    </subcellularLocation>
</comment>
<feature type="transmembrane region" description="Helical" evidence="7">
    <location>
        <begin position="93"/>
        <end position="110"/>
    </location>
</feature>
<feature type="transmembrane region" description="Helical" evidence="7">
    <location>
        <begin position="116"/>
        <end position="134"/>
    </location>
</feature>
<keyword evidence="5 7" id="KW-0472">Membrane</keyword>
<protein>
    <submittedName>
        <fullName evidence="8">Uncharacterized protein</fullName>
    </submittedName>
</protein>
<keyword evidence="3 7" id="KW-0812">Transmembrane</keyword>
<proteinExistence type="predicted"/>
<evidence type="ECO:0000313" key="9">
    <source>
        <dbReference type="Proteomes" id="UP000265618"/>
    </source>
</evidence>
<dbReference type="OrthoDB" id="419537at2759"/>
<dbReference type="PANTHER" id="PTHR42718">
    <property type="entry name" value="MAJOR FACILITATOR SUPERFAMILY MULTIDRUG TRANSPORTER MFSC"/>
    <property type="match status" value="1"/>
</dbReference>
<gene>
    <name evidence="8" type="ORF">KIPB_009435</name>
</gene>
<dbReference type="InterPro" id="IPR036259">
    <property type="entry name" value="MFS_trans_sf"/>
</dbReference>
<feature type="transmembrane region" description="Helical" evidence="7">
    <location>
        <begin position="64"/>
        <end position="86"/>
    </location>
</feature>
<dbReference type="Proteomes" id="UP000265618">
    <property type="component" value="Unassembled WGS sequence"/>
</dbReference>
<evidence type="ECO:0000256" key="5">
    <source>
        <dbReference type="ARBA" id="ARBA00023136"/>
    </source>
</evidence>
<dbReference type="GO" id="GO:0016020">
    <property type="term" value="C:membrane"/>
    <property type="evidence" value="ECO:0007669"/>
    <property type="project" value="UniProtKB-SubCell"/>
</dbReference>
<evidence type="ECO:0000256" key="2">
    <source>
        <dbReference type="ARBA" id="ARBA00022448"/>
    </source>
</evidence>
<evidence type="ECO:0000256" key="7">
    <source>
        <dbReference type="SAM" id="Phobius"/>
    </source>
</evidence>
<sequence length="286" mass="30661">FLFLFLHRMKTFSHPLLPVYVMTSKHIRNLLTANFLCSIGFGAFGFIAASVMEITFDYSSSKTGMVLALGPLLMIFAGSMTGKLVVLACAGKYLFWTGLLNIVGSVIAAFGMPSSVLIIITGLALSQFGGTWFVPAVQSNLLVRGPKDAQATVFALFYVTQCVGKSVGIALITLVQVASIDYLYGMDAPTDFDPVYARAYGVSAMLGMLACQLALSPFPWVARHIGLSELDRGKPGFSQEELDRQGPVAGAVDLDAQDLLTGPTELEDGRHKADEYELGGSSTSDF</sequence>
<feature type="transmembrane region" description="Helical" evidence="7">
    <location>
        <begin position="155"/>
        <end position="179"/>
    </location>
</feature>
<accession>A0A9K3GM42</accession>
<feature type="non-terminal residue" evidence="8">
    <location>
        <position position="1"/>
    </location>
</feature>
<dbReference type="EMBL" id="BDIP01003208">
    <property type="protein sequence ID" value="GIQ87401.1"/>
    <property type="molecule type" value="Genomic_DNA"/>
</dbReference>
<dbReference type="AlphaFoldDB" id="A0A9K3GM42"/>
<evidence type="ECO:0000313" key="8">
    <source>
        <dbReference type="EMBL" id="GIQ87401.1"/>
    </source>
</evidence>
<dbReference type="SUPFAM" id="SSF103473">
    <property type="entry name" value="MFS general substrate transporter"/>
    <property type="match status" value="1"/>
</dbReference>
<evidence type="ECO:0000256" key="1">
    <source>
        <dbReference type="ARBA" id="ARBA00004141"/>
    </source>
</evidence>
<feature type="transmembrane region" description="Helical" evidence="7">
    <location>
        <begin position="30"/>
        <end position="52"/>
    </location>
</feature>
<feature type="transmembrane region" description="Helical" evidence="7">
    <location>
        <begin position="199"/>
        <end position="222"/>
    </location>
</feature>
<dbReference type="PANTHER" id="PTHR42718:SF9">
    <property type="entry name" value="MAJOR FACILITATOR SUPERFAMILY MULTIDRUG TRANSPORTER MFSC"/>
    <property type="match status" value="1"/>
</dbReference>